<dbReference type="InterPro" id="IPR011008">
    <property type="entry name" value="Dimeric_a/b-barrel"/>
</dbReference>
<evidence type="ECO:0000313" key="2">
    <source>
        <dbReference type="Proteomes" id="UP000282312"/>
    </source>
</evidence>
<keyword evidence="2" id="KW-1185">Reference proteome</keyword>
<comment type="caution">
    <text evidence="1">The sequence shown here is derived from an EMBL/GenBank/DDBJ whole genome shotgun (WGS) entry which is preliminary data.</text>
</comment>
<proteinExistence type="predicted"/>
<protein>
    <submittedName>
        <fullName evidence="1">L-rhamnose mutarotase</fullName>
    </submittedName>
</protein>
<dbReference type="PANTHER" id="PTHR34389">
    <property type="entry name" value="L-RHAMNOSE MUTAROTASE"/>
    <property type="match status" value="1"/>
</dbReference>
<dbReference type="RefSeq" id="WP_124771757.1">
    <property type="nucleotide sequence ID" value="NZ_JBEZFR010000021.1"/>
</dbReference>
<accession>A0A3N9WXC6</accession>
<dbReference type="Gene3D" id="3.30.70.100">
    <property type="match status" value="1"/>
</dbReference>
<dbReference type="Pfam" id="PF05336">
    <property type="entry name" value="rhaM"/>
    <property type="match status" value="1"/>
</dbReference>
<dbReference type="Proteomes" id="UP000282312">
    <property type="component" value="Unassembled WGS sequence"/>
</dbReference>
<dbReference type="OrthoDB" id="9799608at2"/>
<organism evidence="1 2">
    <name type="scientific">Micromonospora inaquosa</name>
    <dbReference type="NCBI Taxonomy" id="2203716"/>
    <lineage>
        <taxon>Bacteria</taxon>
        <taxon>Bacillati</taxon>
        <taxon>Actinomycetota</taxon>
        <taxon>Actinomycetes</taxon>
        <taxon>Micromonosporales</taxon>
        <taxon>Micromonosporaceae</taxon>
        <taxon>Micromonospora</taxon>
    </lineage>
</organism>
<gene>
    <name evidence="1" type="ORF">DLJ59_07425</name>
</gene>
<dbReference type="PANTHER" id="PTHR34389:SF2">
    <property type="entry name" value="L-RHAMNOSE MUTAROTASE"/>
    <property type="match status" value="1"/>
</dbReference>
<dbReference type="InterPro" id="IPR008000">
    <property type="entry name" value="Rham/fucose_mutarotase"/>
</dbReference>
<evidence type="ECO:0000313" key="1">
    <source>
        <dbReference type="EMBL" id="RQX05496.1"/>
    </source>
</evidence>
<name>A0A3N9WXC6_9ACTN</name>
<dbReference type="GO" id="GO:0016857">
    <property type="term" value="F:racemase and epimerase activity, acting on carbohydrates and derivatives"/>
    <property type="evidence" value="ECO:0007669"/>
    <property type="project" value="InterPro"/>
</dbReference>
<dbReference type="SUPFAM" id="SSF54909">
    <property type="entry name" value="Dimeric alpha+beta barrel"/>
    <property type="match status" value="1"/>
</dbReference>
<sequence>MPRVCFTLQVHPERLTEYRTRHERVWPEMLAALAESGWRDYSLFLREDGLLVGYLVTDDFAAAEAAMQASDVNARWQAEMASYFVDLDQGAPDRAIRPLDEVFNLEAQLAADPAARSAVETGETL</sequence>
<dbReference type="EMBL" id="QGSZ01000155">
    <property type="protein sequence ID" value="RQX05496.1"/>
    <property type="molecule type" value="Genomic_DNA"/>
</dbReference>
<dbReference type="GO" id="GO:0019301">
    <property type="term" value="P:rhamnose catabolic process"/>
    <property type="evidence" value="ECO:0007669"/>
    <property type="project" value="TreeGrafter"/>
</dbReference>
<reference evidence="1 2" key="1">
    <citation type="submission" date="2018-05" db="EMBL/GenBank/DDBJ databases">
        <title>Micromonospora from Atacama Desert.</title>
        <authorList>
            <person name="Carro L."/>
            <person name="Goodfellow M."/>
            <person name="Klenk H.-P."/>
        </authorList>
    </citation>
    <scope>NUCLEOTIDE SEQUENCE [LARGE SCALE GENOMIC DNA]</scope>
    <source>
        <strain evidence="1 2">LB39</strain>
    </source>
</reference>
<dbReference type="AlphaFoldDB" id="A0A3N9WXC6"/>